<sequence length="134" mass="14679">MRFAVGLLCLAALLAARPVLAQECDDSSNQSQLNECADLALIKTKAAVKEAYDEIMGRLKDDPEGRERLAAAQKAWDAYSKAECDFSTGDTVNGSIHPMLSLECLDDLSRQRLDKLRAYLKCEEGDLTCPVPAK</sequence>
<dbReference type="Proteomes" id="UP000240653">
    <property type="component" value="Unassembled WGS sequence"/>
</dbReference>
<dbReference type="OrthoDB" id="7340239at2"/>
<gene>
    <name evidence="3" type="ORF">C7I85_16900</name>
</gene>
<dbReference type="Pfam" id="PF07007">
    <property type="entry name" value="LprI"/>
    <property type="match status" value="1"/>
</dbReference>
<reference evidence="3 4" key="1">
    <citation type="submission" date="2018-03" db="EMBL/GenBank/DDBJ databases">
        <title>The draft genome of Mesorhizobium soli JCM 19897.</title>
        <authorList>
            <person name="Li L."/>
            <person name="Liu L."/>
            <person name="Liang L."/>
            <person name="Wang T."/>
            <person name="Zhang X."/>
        </authorList>
    </citation>
    <scope>NUCLEOTIDE SEQUENCE [LARGE SCALE GENOMIC DNA]</scope>
    <source>
        <strain evidence="3 4">JCM 19897</strain>
    </source>
</reference>
<protein>
    <submittedName>
        <fullName evidence="3">Urease-associated protein</fullName>
    </submittedName>
</protein>
<accession>A0A2P7SA03</accession>
<dbReference type="RefSeq" id="WP_106725175.1">
    <property type="nucleotide sequence ID" value="NZ_PXYL01000008.1"/>
</dbReference>
<feature type="chain" id="PRO_5015121393" evidence="1">
    <location>
        <begin position="22"/>
        <end position="134"/>
    </location>
</feature>
<comment type="caution">
    <text evidence="3">The sequence shown here is derived from an EMBL/GenBank/DDBJ whole genome shotgun (WGS) entry which is preliminary data.</text>
</comment>
<evidence type="ECO:0000313" key="3">
    <source>
        <dbReference type="EMBL" id="PSJ59290.1"/>
    </source>
</evidence>
<dbReference type="EMBL" id="PXYL01000008">
    <property type="protein sequence ID" value="PSJ59290.1"/>
    <property type="molecule type" value="Genomic_DNA"/>
</dbReference>
<keyword evidence="1" id="KW-0732">Signal</keyword>
<proteinExistence type="predicted"/>
<dbReference type="Gene3D" id="1.20.1270.180">
    <property type="match status" value="1"/>
</dbReference>
<dbReference type="AlphaFoldDB" id="A0A2P7SA03"/>
<evidence type="ECO:0000259" key="2">
    <source>
        <dbReference type="Pfam" id="PF07007"/>
    </source>
</evidence>
<dbReference type="InterPro" id="IPR009739">
    <property type="entry name" value="LprI-like_N"/>
</dbReference>
<feature type="signal peptide" evidence="1">
    <location>
        <begin position="1"/>
        <end position="21"/>
    </location>
</feature>
<name>A0A2P7SA03_9HYPH</name>
<organism evidence="3 4">
    <name type="scientific">Pseudaminobacter soli</name>
    <name type="common">ex Li et al. 2025</name>
    <dbReference type="NCBI Taxonomy" id="1295366"/>
    <lineage>
        <taxon>Bacteria</taxon>
        <taxon>Pseudomonadati</taxon>
        <taxon>Pseudomonadota</taxon>
        <taxon>Alphaproteobacteria</taxon>
        <taxon>Hyphomicrobiales</taxon>
        <taxon>Phyllobacteriaceae</taxon>
        <taxon>Pseudaminobacter</taxon>
    </lineage>
</organism>
<feature type="domain" description="Lysozyme inhibitor LprI-like N-terminal" evidence="2">
    <location>
        <begin position="24"/>
        <end position="116"/>
    </location>
</feature>
<evidence type="ECO:0000313" key="4">
    <source>
        <dbReference type="Proteomes" id="UP000240653"/>
    </source>
</evidence>
<evidence type="ECO:0000256" key="1">
    <source>
        <dbReference type="SAM" id="SignalP"/>
    </source>
</evidence>
<keyword evidence="4" id="KW-1185">Reference proteome</keyword>